<accession>A0ACB8RQ34</accession>
<reference evidence="1" key="2">
    <citation type="journal article" date="2022" name="New Phytol.">
        <title>Evolutionary transition to the ectomycorrhizal habit in the genomes of a hyperdiverse lineage of mushroom-forming fungi.</title>
        <authorList>
            <person name="Looney B."/>
            <person name="Miyauchi S."/>
            <person name="Morin E."/>
            <person name="Drula E."/>
            <person name="Courty P.E."/>
            <person name="Kohler A."/>
            <person name="Kuo A."/>
            <person name="LaButti K."/>
            <person name="Pangilinan J."/>
            <person name="Lipzen A."/>
            <person name="Riley R."/>
            <person name="Andreopoulos W."/>
            <person name="He G."/>
            <person name="Johnson J."/>
            <person name="Nolan M."/>
            <person name="Tritt A."/>
            <person name="Barry K.W."/>
            <person name="Grigoriev I.V."/>
            <person name="Nagy L.G."/>
            <person name="Hibbett D."/>
            <person name="Henrissat B."/>
            <person name="Matheny P.B."/>
            <person name="Labbe J."/>
            <person name="Martin F.M."/>
        </authorList>
    </citation>
    <scope>NUCLEOTIDE SEQUENCE</scope>
    <source>
        <strain evidence="1">FP105234-sp</strain>
    </source>
</reference>
<evidence type="ECO:0000313" key="2">
    <source>
        <dbReference type="Proteomes" id="UP000814033"/>
    </source>
</evidence>
<dbReference type="Proteomes" id="UP000814033">
    <property type="component" value="Unassembled WGS sequence"/>
</dbReference>
<evidence type="ECO:0000313" key="1">
    <source>
        <dbReference type="EMBL" id="KAI0046124.1"/>
    </source>
</evidence>
<name>A0ACB8RQ34_9AGAM</name>
<proteinExistence type="predicted"/>
<keyword evidence="2" id="KW-1185">Reference proteome</keyword>
<dbReference type="EMBL" id="MU275934">
    <property type="protein sequence ID" value="KAI0046124.1"/>
    <property type="molecule type" value="Genomic_DNA"/>
</dbReference>
<protein>
    <submittedName>
        <fullName evidence="1">Uncharacterized protein</fullName>
    </submittedName>
</protein>
<comment type="caution">
    <text evidence="1">The sequence shown here is derived from an EMBL/GenBank/DDBJ whole genome shotgun (WGS) entry which is preliminary data.</text>
</comment>
<reference evidence="1" key="1">
    <citation type="submission" date="2021-02" db="EMBL/GenBank/DDBJ databases">
        <authorList>
            <consortium name="DOE Joint Genome Institute"/>
            <person name="Ahrendt S."/>
            <person name="Looney B.P."/>
            <person name="Miyauchi S."/>
            <person name="Morin E."/>
            <person name="Drula E."/>
            <person name="Courty P.E."/>
            <person name="Chicoki N."/>
            <person name="Fauchery L."/>
            <person name="Kohler A."/>
            <person name="Kuo A."/>
            <person name="Labutti K."/>
            <person name="Pangilinan J."/>
            <person name="Lipzen A."/>
            <person name="Riley R."/>
            <person name="Andreopoulos W."/>
            <person name="He G."/>
            <person name="Johnson J."/>
            <person name="Barry K.W."/>
            <person name="Grigoriev I.V."/>
            <person name="Nagy L."/>
            <person name="Hibbett D."/>
            <person name="Henrissat B."/>
            <person name="Matheny P.B."/>
            <person name="Labbe J."/>
            <person name="Martin F."/>
        </authorList>
    </citation>
    <scope>NUCLEOTIDE SEQUENCE</scope>
    <source>
        <strain evidence="1">FP105234-sp</strain>
    </source>
</reference>
<organism evidence="1 2">
    <name type="scientific">Auriscalpium vulgare</name>
    <dbReference type="NCBI Taxonomy" id="40419"/>
    <lineage>
        <taxon>Eukaryota</taxon>
        <taxon>Fungi</taxon>
        <taxon>Dikarya</taxon>
        <taxon>Basidiomycota</taxon>
        <taxon>Agaricomycotina</taxon>
        <taxon>Agaricomycetes</taxon>
        <taxon>Russulales</taxon>
        <taxon>Auriscalpiaceae</taxon>
        <taxon>Auriscalpium</taxon>
    </lineage>
</organism>
<sequence length="418" mass="45023">MSRFFTGDELGSIKSVTYTPDAETKLTVALLHDGSEAGKTRAVQKLAMFPAQSTPDIEEGPLIASAHADASVHVSRAHGDKLELVQEWTEPRLRAGQRYIGLAASARGVYSCTSNGALRFTSSGDASTSSSQTAVLPMRLAEWRLSPDEKSFAYGGDEVEVSVWDVDAAFSSPSTPSAPTADEAAAKKRKRSQALLPGETWRAKNISNDALSLRHPVRNTCLTYLDASRSIVAGTQLGAVRRYDTRAARKPVANWLLTETARVGGIRVAEKGLNEYELFIADSGSNLFALDTRTGRVVYGYKGLAGAVTSIAPSPTNLASSALDRYVRVHSTFPPAEPGTQQDNKGAVLEKVFARSIPTVVVWDHVMNSEGREYGLEQADGLSDGEEEVWEGMQEAEDDVTEDEEGGRPKRKGKKSAA</sequence>
<gene>
    <name evidence="1" type="ORF">FA95DRAFT_1494459</name>
</gene>